<feature type="region of interest" description="Disordered" evidence="3">
    <location>
        <begin position="212"/>
        <end position="253"/>
    </location>
</feature>
<dbReference type="EnsemblPlants" id="EMT30808">
    <property type="protein sequence ID" value="EMT30808"/>
    <property type="gene ID" value="F775_25841"/>
</dbReference>
<feature type="compositionally biased region" description="Acidic residues" evidence="3">
    <location>
        <begin position="225"/>
        <end position="237"/>
    </location>
</feature>
<evidence type="ECO:0000313" key="5">
    <source>
        <dbReference type="EnsemblPlants" id="EMT30808"/>
    </source>
</evidence>
<keyword evidence="1" id="KW-0540">Nuclease</keyword>
<reference evidence="5" key="1">
    <citation type="submission" date="2015-06" db="UniProtKB">
        <authorList>
            <consortium name="EnsemblPlants"/>
        </authorList>
    </citation>
    <scope>IDENTIFICATION</scope>
</reference>
<accession>M8C9N6</accession>
<keyword evidence="2" id="KW-0378">Hydrolase</keyword>
<dbReference type="GO" id="GO:0005634">
    <property type="term" value="C:nucleus"/>
    <property type="evidence" value="ECO:0007669"/>
    <property type="project" value="TreeGrafter"/>
</dbReference>
<evidence type="ECO:0000256" key="2">
    <source>
        <dbReference type="ARBA" id="ARBA00022801"/>
    </source>
</evidence>
<protein>
    <recommendedName>
        <fullName evidence="4">3'-5' exonuclease domain-containing protein</fullName>
    </recommendedName>
</protein>
<dbReference type="PANTHER" id="PTHR13620">
    <property type="entry name" value="3-5 EXONUCLEASE"/>
    <property type="match status" value="1"/>
</dbReference>
<dbReference type="InterPro" id="IPR051132">
    <property type="entry name" value="3-5_Exonuclease_domain"/>
</dbReference>
<evidence type="ECO:0000256" key="1">
    <source>
        <dbReference type="ARBA" id="ARBA00022722"/>
    </source>
</evidence>
<dbReference type="InterPro" id="IPR012337">
    <property type="entry name" value="RNaseH-like_sf"/>
</dbReference>
<sequence>MRAVVDTHRRFMDLSVVYTNDPVWVEHSIHIMELLLAEEKYKVVGFDLEYTRGRAGSRPKVVVAQMCMRHYVLVYHYCLVTRPCKRFARFVNSPHYMFTTMDITNDVKALENSGIACQNLVDIQRQYKIWGSKEHEKDSLVHLVEAIIDPYYREMKDSCNKDKRAWHSAWMEKLDKAHVMTKEIYSKHHRMATHHWIIICGIKHHVQVGDYSGVRESGPRKRDEDGDDDGDVDEDDHRDDGSPDGTPAPPRDRGRFSPLCFLIHGLPLVLGLHDDGDPSGFLLHGLR</sequence>
<dbReference type="InterPro" id="IPR002562">
    <property type="entry name" value="3'-5'_exonuclease_dom"/>
</dbReference>
<proteinExistence type="predicted"/>
<evidence type="ECO:0000256" key="3">
    <source>
        <dbReference type="SAM" id="MobiDB-lite"/>
    </source>
</evidence>
<dbReference type="Pfam" id="PF01612">
    <property type="entry name" value="DNA_pol_A_exo1"/>
    <property type="match status" value="1"/>
</dbReference>
<dbReference type="AlphaFoldDB" id="M8C9N6"/>
<dbReference type="GO" id="GO:0003676">
    <property type="term" value="F:nucleic acid binding"/>
    <property type="evidence" value="ECO:0007669"/>
    <property type="project" value="InterPro"/>
</dbReference>
<feature type="domain" description="3'-5' exonuclease" evidence="4">
    <location>
        <begin position="23"/>
        <end position="162"/>
    </location>
</feature>
<dbReference type="Gene3D" id="3.30.420.10">
    <property type="entry name" value="Ribonuclease H-like superfamily/Ribonuclease H"/>
    <property type="match status" value="1"/>
</dbReference>
<dbReference type="InterPro" id="IPR036397">
    <property type="entry name" value="RNaseH_sf"/>
</dbReference>
<dbReference type="GO" id="GO:0005737">
    <property type="term" value="C:cytoplasm"/>
    <property type="evidence" value="ECO:0007669"/>
    <property type="project" value="TreeGrafter"/>
</dbReference>
<evidence type="ECO:0000259" key="4">
    <source>
        <dbReference type="Pfam" id="PF01612"/>
    </source>
</evidence>
<dbReference type="PANTHER" id="PTHR13620:SF122">
    <property type="entry name" value="3'-5' EXONUCLEASE DOMAIN-CONTAINING PROTEIN"/>
    <property type="match status" value="1"/>
</dbReference>
<dbReference type="SUPFAM" id="SSF53098">
    <property type="entry name" value="Ribonuclease H-like"/>
    <property type="match status" value="1"/>
</dbReference>
<dbReference type="GO" id="GO:0006139">
    <property type="term" value="P:nucleobase-containing compound metabolic process"/>
    <property type="evidence" value="ECO:0007669"/>
    <property type="project" value="InterPro"/>
</dbReference>
<organism evidence="5">
    <name type="scientific">Aegilops tauschii</name>
    <name type="common">Tausch's goatgrass</name>
    <name type="synonym">Aegilops squarrosa</name>
    <dbReference type="NCBI Taxonomy" id="37682"/>
    <lineage>
        <taxon>Eukaryota</taxon>
        <taxon>Viridiplantae</taxon>
        <taxon>Streptophyta</taxon>
        <taxon>Embryophyta</taxon>
        <taxon>Tracheophyta</taxon>
        <taxon>Spermatophyta</taxon>
        <taxon>Magnoliopsida</taxon>
        <taxon>Liliopsida</taxon>
        <taxon>Poales</taxon>
        <taxon>Poaceae</taxon>
        <taxon>BOP clade</taxon>
        <taxon>Pooideae</taxon>
        <taxon>Triticodae</taxon>
        <taxon>Triticeae</taxon>
        <taxon>Triticinae</taxon>
        <taxon>Aegilops</taxon>
    </lineage>
</organism>
<name>M8C9N6_AEGTA</name>
<dbReference type="GO" id="GO:0008408">
    <property type="term" value="F:3'-5' exonuclease activity"/>
    <property type="evidence" value="ECO:0007669"/>
    <property type="project" value="InterPro"/>
</dbReference>